<dbReference type="PANTHER" id="PTHR32309">
    <property type="entry name" value="TYROSINE-PROTEIN KINASE"/>
    <property type="match status" value="1"/>
</dbReference>
<evidence type="ECO:0000313" key="7">
    <source>
        <dbReference type="Proteomes" id="UP000294894"/>
    </source>
</evidence>
<accession>A0A4P7GHH3</accession>
<feature type="compositionally biased region" description="Basic and acidic residues" evidence="4">
    <location>
        <begin position="517"/>
        <end position="552"/>
    </location>
</feature>
<gene>
    <name evidence="6" type="ORF">EXE57_02080</name>
</gene>
<evidence type="ECO:0000256" key="5">
    <source>
        <dbReference type="SAM" id="Phobius"/>
    </source>
</evidence>
<dbReference type="InterPro" id="IPR027417">
    <property type="entry name" value="P-loop_NTPase"/>
</dbReference>
<dbReference type="EMBL" id="CP038267">
    <property type="protein sequence ID" value="QBR91191.1"/>
    <property type="molecule type" value="Genomic_DNA"/>
</dbReference>
<dbReference type="OrthoDB" id="9812433at2"/>
<dbReference type="KEGG" id="noy:EXE57_02080"/>
<dbReference type="RefSeq" id="WP_135073551.1">
    <property type="nucleotide sequence ID" value="NZ_CP038267.1"/>
</dbReference>
<dbReference type="InterPro" id="IPR050445">
    <property type="entry name" value="Bact_polysacc_biosynth/exp"/>
</dbReference>
<keyword evidence="7" id="KW-1185">Reference proteome</keyword>
<proteinExistence type="predicted"/>
<keyword evidence="5" id="KW-0472">Membrane</keyword>
<keyword evidence="1" id="KW-0547">Nucleotide-binding</keyword>
<keyword evidence="5" id="KW-1133">Transmembrane helix</keyword>
<evidence type="ECO:0000313" key="6">
    <source>
        <dbReference type="EMBL" id="QBR91191.1"/>
    </source>
</evidence>
<dbReference type="Proteomes" id="UP000294894">
    <property type="component" value="Chromosome"/>
</dbReference>
<feature type="region of interest" description="Disordered" evidence="4">
    <location>
        <begin position="506"/>
        <end position="559"/>
    </location>
</feature>
<feature type="transmembrane region" description="Helical" evidence="5">
    <location>
        <begin position="229"/>
        <end position="250"/>
    </location>
</feature>
<dbReference type="AlphaFoldDB" id="A0A4P7GHH3"/>
<dbReference type="Gene3D" id="3.40.50.300">
    <property type="entry name" value="P-loop containing nucleotide triphosphate hydrolases"/>
    <property type="match status" value="1"/>
</dbReference>
<keyword evidence="6" id="KW-0418">Kinase</keyword>
<dbReference type="SUPFAM" id="SSF52540">
    <property type="entry name" value="P-loop containing nucleoside triphosphate hydrolases"/>
    <property type="match status" value="1"/>
</dbReference>
<dbReference type="InterPro" id="IPR005702">
    <property type="entry name" value="Wzc-like_C"/>
</dbReference>
<keyword evidence="2" id="KW-0067">ATP-binding</keyword>
<protein>
    <submittedName>
        <fullName evidence="6">Tyrosine-protein kinase family protein</fullName>
    </submittedName>
</protein>
<keyword evidence="3" id="KW-0175">Coiled coil</keyword>
<name>A0A4P7GHH3_9ACTN</name>
<evidence type="ECO:0000256" key="4">
    <source>
        <dbReference type="SAM" id="MobiDB-lite"/>
    </source>
</evidence>
<dbReference type="CDD" id="cd05387">
    <property type="entry name" value="BY-kinase"/>
    <property type="match status" value="1"/>
</dbReference>
<dbReference type="GO" id="GO:0016301">
    <property type="term" value="F:kinase activity"/>
    <property type="evidence" value="ECO:0007669"/>
    <property type="project" value="UniProtKB-KW"/>
</dbReference>
<keyword evidence="5" id="KW-0812">Transmembrane</keyword>
<feature type="coiled-coil region" evidence="3">
    <location>
        <begin position="150"/>
        <end position="200"/>
    </location>
</feature>
<dbReference type="PANTHER" id="PTHR32309:SF31">
    <property type="entry name" value="CAPSULAR EXOPOLYSACCHARIDE FAMILY"/>
    <property type="match status" value="1"/>
</dbReference>
<sequence>MEVTSYARILRRRWKLVLLPCVVALLAAWWTLPEEAAPADAAVTSYSATATLITPLNAPVDEVPISLATVALYATTGDIPDLAAAELKYDGLPEVLAAQVLVQPNAETSTLTFTTTDEDGQAAANRVNVFADTTIQYFKDLEESQNKIRAREINRELDRIGEQITALEAGGTNALEQTEMASLNEQYSLLQNELRTVTGNSSGPILEVLQSGVPIPEATQTFAAPTNPMARIGIAALLGLLLGAALALIVERLDSRMRTREQVEDAVGLPVLAEIPTMPKNHRDGVASAARPASTVAEAFRNLRSSVLLLSPGLADAATKGAKPGGLTILVTSALPHEGKTTTVANLAAVMAEAGRRVLVLSLDLRNPRVHQVFGVENGTGVSDLLAADRGRQLKSVLRETGIAGVTIATSGHQTDHPGALLASVGPMIEAARSLADVVLIDTPPMLAVSDALDVARHADVTLLVSRLNKTTRGQAEECHRLLSRLGIAALGTVLVGTRPAGARYGYPMASPPEATVAEKSEQTEQTDRTEQTDKAEKTEKNGKTAKTERADSGAGEAD</sequence>
<evidence type="ECO:0000256" key="2">
    <source>
        <dbReference type="ARBA" id="ARBA00022840"/>
    </source>
</evidence>
<organism evidence="6 7">
    <name type="scientific">Nocardioides euryhalodurans</name>
    <dbReference type="NCBI Taxonomy" id="2518370"/>
    <lineage>
        <taxon>Bacteria</taxon>
        <taxon>Bacillati</taxon>
        <taxon>Actinomycetota</taxon>
        <taxon>Actinomycetes</taxon>
        <taxon>Propionibacteriales</taxon>
        <taxon>Nocardioidaceae</taxon>
        <taxon>Nocardioides</taxon>
    </lineage>
</organism>
<evidence type="ECO:0000256" key="3">
    <source>
        <dbReference type="SAM" id="Coils"/>
    </source>
</evidence>
<keyword evidence="6" id="KW-0808">Transferase</keyword>
<evidence type="ECO:0000256" key="1">
    <source>
        <dbReference type="ARBA" id="ARBA00022741"/>
    </source>
</evidence>
<reference evidence="6 7" key="1">
    <citation type="submission" date="2019-03" db="EMBL/GenBank/DDBJ databases">
        <title>Three New Species of Nocardioides, Nocardioides euryhalodurans sp. nov., Nocardioides seonyuensis sp. nov. and Nocardioides eburneoflavus sp. nov., Iolated from Soil.</title>
        <authorList>
            <person name="Roh S.G."/>
            <person name="Lee C."/>
            <person name="Kim M.-K."/>
            <person name="Kim S.B."/>
        </authorList>
    </citation>
    <scope>NUCLEOTIDE SEQUENCE [LARGE SCALE GENOMIC DNA]</scope>
    <source>
        <strain evidence="6 7">MMS17-SY117</strain>
    </source>
</reference>